<keyword evidence="2" id="KW-0378">Hydrolase</keyword>
<dbReference type="GO" id="GO:0004386">
    <property type="term" value="F:helicase activity"/>
    <property type="evidence" value="ECO:0007669"/>
    <property type="project" value="UniProtKB-KW"/>
</dbReference>
<feature type="domain" description="Filamentation induced by cAMP protein Fic-like C-terminal" evidence="1">
    <location>
        <begin position="89"/>
        <end position="147"/>
    </location>
</feature>
<dbReference type="Pfam" id="PF21247">
    <property type="entry name" value="Fic-like_C"/>
    <property type="match status" value="1"/>
</dbReference>
<sequence>MADTTSTIIDQMSGVLGTTTFDREPELDNGVNAKHLNDKFYFEGDQRVSLRDKIFREAISNLLIHREFSNPFPVTNQDTNQDINQDNNEINKLLEFCKTPRTRGEMQQFMSLNNRGYFRTKILNPLIKGGLLKMTLPDKPTSRNQQYYSDR</sequence>
<gene>
    <name evidence="2" type="ORF">SAMN05421668_1272</name>
</gene>
<protein>
    <submittedName>
        <fullName evidence="2">ATP-dependent DNA helicase RecG</fullName>
    </submittedName>
</protein>
<accession>A0A1I6UHZ4</accession>
<organism evidence="2 3">
    <name type="scientific">Halolactibacillus miurensis</name>
    <dbReference type="NCBI Taxonomy" id="306541"/>
    <lineage>
        <taxon>Bacteria</taxon>
        <taxon>Bacillati</taxon>
        <taxon>Bacillota</taxon>
        <taxon>Bacilli</taxon>
        <taxon>Bacillales</taxon>
        <taxon>Bacillaceae</taxon>
        <taxon>Halolactibacillus</taxon>
    </lineage>
</organism>
<evidence type="ECO:0000259" key="1">
    <source>
        <dbReference type="Pfam" id="PF21247"/>
    </source>
</evidence>
<dbReference type="InterPro" id="IPR049514">
    <property type="entry name" value="Fic-like_C"/>
</dbReference>
<dbReference type="EMBL" id="FPAI01000027">
    <property type="protein sequence ID" value="SFT01086.1"/>
    <property type="molecule type" value="Genomic_DNA"/>
</dbReference>
<evidence type="ECO:0000313" key="3">
    <source>
        <dbReference type="Proteomes" id="UP000199139"/>
    </source>
</evidence>
<reference evidence="2 3" key="1">
    <citation type="submission" date="2016-10" db="EMBL/GenBank/DDBJ databases">
        <authorList>
            <person name="de Groot N.N."/>
        </authorList>
    </citation>
    <scope>NUCLEOTIDE SEQUENCE [LARGE SCALE GENOMIC DNA]</scope>
    <source>
        <strain evidence="2 3">DSM 17074</strain>
    </source>
</reference>
<proteinExistence type="predicted"/>
<name>A0A1I6UHZ4_9BACI</name>
<dbReference type="RefSeq" id="WP_089855265.1">
    <property type="nucleotide sequence ID" value="NZ_FPAI01000027.1"/>
</dbReference>
<dbReference type="Proteomes" id="UP000199139">
    <property type="component" value="Unassembled WGS sequence"/>
</dbReference>
<dbReference type="STRING" id="306541.SAMN05421668_1272"/>
<keyword evidence="2" id="KW-0347">Helicase</keyword>
<keyword evidence="2" id="KW-0067">ATP-binding</keyword>
<evidence type="ECO:0000313" key="2">
    <source>
        <dbReference type="EMBL" id="SFT01086.1"/>
    </source>
</evidence>
<dbReference type="AlphaFoldDB" id="A0A1I6UHZ4"/>
<keyword evidence="2" id="KW-0547">Nucleotide-binding</keyword>